<reference evidence="3" key="1">
    <citation type="journal article" date="2014" name="Int. J. Syst. Evol. Microbiol.">
        <title>Complete genome of a new Firmicutes species belonging to the dominant human colonic microbiota ('Ruminococcus bicirculans') reveals two chromosomes and a selective capacity to utilize plant glucans.</title>
        <authorList>
            <consortium name="NISC Comparative Sequencing Program"/>
            <person name="Wegmann U."/>
            <person name="Louis P."/>
            <person name="Goesmann A."/>
            <person name="Henrissat B."/>
            <person name="Duncan S.H."/>
            <person name="Flint H.J."/>
        </authorList>
    </citation>
    <scope>NUCLEOTIDE SEQUENCE</scope>
    <source>
        <strain evidence="3">NBRC 105001</strain>
    </source>
</reference>
<dbReference type="PANTHER" id="PTHR38097:SF2">
    <property type="entry name" value="DNA-BINDING PROTEIN STPA"/>
    <property type="match status" value="1"/>
</dbReference>
<gene>
    <name evidence="3" type="primary">hns_2</name>
    <name evidence="4" type="ORF">BTO23_20675</name>
    <name evidence="3" type="ORF">GCM10007855_36830</name>
</gene>
<dbReference type="GO" id="GO:0009295">
    <property type="term" value="C:nucleoid"/>
    <property type="evidence" value="ECO:0007669"/>
    <property type="project" value="UniProtKB-SubCell"/>
</dbReference>
<dbReference type="PANTHER" id="PTHR38097">
    <property type="match status" value="1"/>
</dbReference>
<protein>
    <recommendedName>
        <fullName evidence="1">DNA-binding protein</fullName>
    </recommendedName>
</protein>
<evidence type="ECO:0000313" key="3">
    <source>
        <dbReference type="EMBL" id="GLR76808.1"/>
    </source>
</evidence>
<dbReference type="InterPro" id="IPR037150">
    <property type="entry name" value="H-NS_C_dom_sf"/>
</dbReference>
<reference evidence="4 5" key="2">
    <citation type="submission" date="2016-12" db="EMBL/GenBank/DDBJ databases">
        <title>Diversity of luminous bacteria.</title>
        <authorList>
            <person name="Yoshizawa S."/>
            <person name="Kogure K."/>
        </authorList>
    </citation>
    <scope>NUCLEOTIDE SEQUENCE [LARGE SCALE GENOMIC DNA]</scope>
    <source>
        <strain evidence="4 5">NBRC 105001</strain>
    </source>
</reference>
<dbReference type="Proteomes" id="UP000239273">
    <property type="component" value="Unassembled WGS sequence"/>
</dbReference>
<dbReference type="Pfam" id="PF22470">
    <property type="entry name" value="Histone_HNS_N"/>
    <property type="match status" value="1"/>
</dbReference>
<dbReference type="GO" id="GO:0005829">
    <property type="term" value="C:cytosol"/>
    <property type="evidence" value="ECO:0007669"/>
    <property type="project" value="TreeGrafter"/>
</dbReference>
<dbReference type="Gene3D" id="4.10.430.10">
    <property type="entry name" value="Histone-like protein H-NS, C-terminal domain"/>
    <property type="match status" value="1"/>
</dbReference>
<comment type="caution">
    <text evidence="4">The sequence shown here is derived from an EMBL/GenBank/DDBJ whole genome shotgun (WGS) entry which is preliminary data.</text>
</comment>
<sequence>MTPVLKTLLNTRTLRKALNQATLKQRESVLNNITLLNDEIKATLQKKAEEDALKQQELELFKQHIIEKGIDFTALSKLMTGKSKANKKPEKGATEKPRLPLTYHYEKDGEMKQWNGKGDTPNVIKKAIENGLELSDFLRKES</sequence>
<accession>A0A2S7X140</accession>
<dbReference type="SUPFAM" id="SSF81273">
    <property type="entry name" value="H-NS histone-like proteins"/>
    <property type="match status" value="1"/>
</dbReference>
<feature type="domain" description="DNA-binding protein H-NS-like N-terminal" evidence="2">
    <location>
        <begin position="1"/>
        <end position="76"/>
    </location>
</feature>
<evidence type="ECO:0000259" key="2">
    <source>
        <dbReference type="Pfam" id="PF22470"/>
    </source>
</evidence>
<dbReference type="GO" id="GO:0046983">
    <property type="term" value="F:protein dimerization activity"/>
    <property type="evidence" value="ECO:0007669"/>
    <property type="project" value="InterPro"/>
</dbReference>
<dbReference type="GO" id="GO:0030527">
    <property type="term" value="F:structural constituent of chromatin"/>
    <property type="evidence" value="ECO:0007669"/>
    <property type="project" value="InterPro"/>
</dbReference>
<keyword evidence="6" id="KW-1185">Reference proteome</keyword>
<dbReference type="EMBL" id="MSCP01000005">
    <property type="protein sequence ID" value="PQJ83557.1"/>
    <property type="molecule type" value="Genomic_DNA"/>
</dbReference>
<evidence type="ECO:0000313" key="6">
    <source>
        <dbReference type="Proteomes" id="UP001156660"/>
    </source>
</evidence>
<reference evidence="3" key="4">
    <citation type="submission" date="2023-01" db="EMBL/GenBank/DDBJ databases">
        <title>Draft genome sequence of Aliivibrio sifiae strain NBRC 105001.</title>
        <authorList>
            <person name="Sun Q."/>
            <person name="Mori K."/>
        </authorList>
    </citation>
    <scope>NUCLEOTIDE SEQUENCE</scope>
    <source>
        <strain evidence="3">NBRC 105001</strain>
    </source>
</reference>
<dbReference type="EMBL" id="BSOU01000014">
    <property type="protein sequence ID" value="GLR76808.1"/>
    <property type="molecule type" value="Genomic_DNA"/>
</dbReference>
<keyword evidence="1 3" id="KW-0238">DNA-binding</keyword>
<proteinExistence type="inferred from homology"/>
<dbReference type="GO" id="GO:0000976">
    <property type="term" value="F:transcription cis-regulatory region binding"/>
    <property type="evidence" value="ECO:0007669"/>
    <property type="project" value="TreeGrafter"/>
</dbReference>
<dbReference type="GO" id="GO:0032993">
    <property type="term" value="C:protein-DNA complex"/>
    <property type="evidence" value="ECO:0007669"/>
    <property type="project" value="TreeGrafter"/>
</dbReference>
<dbReference type="OrthoDB" id="6088948at2"/>
<reference evidence="6" key="3">
    <citation type="journal article" date="2019" name="Int. J. Syst. Evol. Microbiol.">
        <title>The Global Catalogue of Microorganisms (GCM) 10K type strain sequencing project: providing services to taxonomists for standard genome sequencing and annotation.</title>
        <authorList>
            <consortium name="The Broad Institute Genomics Platform"/>
            <consortium name="The Broad Institute Genome Sequencing Center for Infectious Disease"/>
            <person name="Wu L."/>
            <person name="Ma J."/>
        </authorList>
    </citation>
    <scope>NUCLEOTIDE SEQUENCE [LARGE SCALE GENOMIC DNA]</scope>
    <source>
        <strain evidence="6">NBRC 105001</strain>
    </source>
</reference>
<dbReference type="GO" id="GO:0003680">
    <property type="term" value="F:minor groove of adenine-thymine-rich DNA binding"/>
    <property type="evidence" value="ECO:0007669"/>
    <property type="project" value="TreeGrafter"/>
</dbReference>
<evidence type="ECO:0000313" key="4">
    <source>
        <dbReference type="EMBL" id="PQJ83557.1"/>
    </source>
</evidence>
<dbReference type="InterPro" id="IPR054180">
    <property type="entry name" value="H-NS-like_N"/>
</dbReference>
<dbReference type="GO" id="GO:0003681">
    <property type="term" value="F:bent DNA binding"/>
    <property type="evidence" value="ECO:0007669"/>
    <property type="project" value="TreeGrafter"/>
</dbReference>
<dbReference type="InterPro" id="IPR027454">
    <property type="entry name" value="Histone_HNS_N"/>
</dbReference>
<evidence type="ECO:0000313" key="5">
    <source>
        <dbReference type="Proteomes" id="UP000239273"/>
    </source>
</evidence>
<dbReference type="Proteomes" id="UP001156660">
    <property type="component" value="Unassembled WGS sequence"/>
</dbReference>
<dbReference type="InterPro" id="IPR001801">
    <property type="entry name" value="Histone_HNS"/>
</dbReference>
<name>A0A2S7X140_9GAMM</name>
<comment type="similarity">
    <text evidence="1">Belongs to the histone-like protein H-NS family.</text>
</comment>
<evidence type="ECO:0000256" key="1">
    <source>
        <dbReference type="PIRNR" id="PIRNR002096"/>
    </source>
</evidence>
<organism evidence="4 5">
    <name type="scientific">Aliivibrio sifiae</name>
    <dbReference type="NCBI Taxonomy" id="566293"/>
    <lineage>
        <taxon>Bacteria</taxon>
        <taxon>Pseudomonadati</taxon>
        <taxon>Pseudomonadota</taxon>
        <taxon>Gammaproteobacteria</taxon>
        <taxon>Vibrionales</taxon>
        <taxon>Vibrionaceae</taxon>
        <taxon>Aliivibrio</taxon>
    </lineage>
</organism>
<dbReference type="Gene3D" id="1.10.287.1050">
    <property type="entry name" value="H-NS histone-like proteins"/>
    <property type="match status" value="1"/>
</dbReference>
<dbReference type="RefSeq" id="WP_105064481.1">
    <property type="nucleotide sequence ID" value="NZ_BSOU01000014.1"/>
</dbReference>
<dbReference type="AlphaFoldDB" id="A0A2S7X140"/>
<dbReference type="PIRSF" id="PIRSF002096">
    <property type="entry name" value="HnS"/>
    <property type="match status" value="1"/>
</dbReference>
<dbReference type="GO" id="GO:0001217">
    <property type="term" value="F:DNA-binding transcription repressor activity"/>
    <property type="evidence" value="ECO:0007669"/>
    <property type="project" value="TreeGrafter"/>
</dbReference>